<dbReference type="AlphaFoldDB" id="A0A4D6NC22"/>
<protein>
    <submittedName>
        <fullName evidence="3">Uncharacterized protein</fullName>
    </submittedName>
</protein>
<evidence type="ECO:0000256" key="1">
    <source>
        <dbReference type="SAM" id="Coils"/>
    </source>
</evidence>
<feature type="region of interest" description="Disordered" evidence="2">
    <location>
        <begin position="1"/>
        <end position="46"/>
    </location>
</feature>
<accession>A0A4D6NC22</accession>
<keyword evidence="1" id="KW-0175">Coiled coil</keyword>
<feature type="region of interest" description="Disordered" evidence="2">
    <location>
        <begin position="92"/>
        <end position="116"/>
    </location>
</feature>
<keyword evidence="4" id="KW-1185">Reference proteome</keyword>
<dbReference type="EMBL" id="CP039354">
    <property type="protein sequence ID" value="QCE10294.1"/>
    <property type="molecule type" value="Genomic_DNA"/>
</dbReference>
<reference evidence="3 4" key="1">
    <citation type="submission" date="2019-04" db="EMBL/GenBank/DDBJ databases">
        <title>An improved genome assembly and genetic linkage map for asparagus bean, Vigna unguiculata ssp. sesquipedialis.</title>
        <authorList>
            <person name="Xia Q."/>
            <person name="Zhang R."/>
            <person name="Dong Y."/>
        </authorList>
    </citation>
    <scope>NUCLEOTIDE SEQUENCE [LARGE SCALE GENOMIC DNA]</scope>
    <source>
        <tissue evidence="3">Leaf</tissue>
    </source>
</reference>
<evidence type="ECO:0000256" key="2">
    <source>
        <dbReference type="SAM" id="MobiDB-lite"/>
    </source>
</evidence>
<dbReference type="Proteomes" id="UP000501690">
    <property type="component" value="Linkage Group LG10"/>
</dbReference>
<feature type="coiled-coil region" evidence="1">
    <location>
        <begin position="182"/>
        <end position="216"/>
    </location>
</feature>
<feature type="compositionally biased region" description="Basic and acidic residues" evidence="2">
    <location>
        <begin position="12"/>
        <end position="29"/>
    </location>
</feature>
<evidence type="ECO:0000313" key="3">
    <source>
        <dbReference type="EMBL" id="QCE10294.1"/>
    </source>
</evidence>
<gene>
    <name evidence="3" type="ORF">DEO72_LG10g1522</name>
</gene>
<organism evidence="3 4">
    <name type="scientific">Vigna unguiculata</name>
    <name type="common">Cowpea</name>
    <dbReference type="NCBI Taxonomy" id="3917"/>
    <lineage>
        <taxon>Eukaryota</taxon>
        <taxon>Viridiplantae</taxon>
        <taxon>Streptophyta</taxon>
        <taxon>Embryophyta</taxon>
        <taxon>Tracheophyta</taxon>
        <taxon>Spermatophyta</taxon>
        <taxon>Magnoliopsida</taxon>
        <taxon>eudicotyledons</taxon>
        <taxon>Gunneridae</taxon>
        <taxon>Pentapetalae</taxon>
        <taxon>rosids</taxon>
        <taxon>fabids</taxon>
        <taxon>Fabales</taxon>
        <taxon>Fabaceae</taxon>
        <taxon>Papilionoideae</taxon>
        <taxon>50 kb inversion clade</taxon>
        <taxon>NPAAA clade</taxon>
        <taxon>indigoferoid/millettioid clade</taxon>
        <taxon>Phaseoleae</taxon>
        <taxon>Vigna</taxon>
    </lineage>
</organism>
<name>A0A4D6NC22_VIGUN</name>
<evidence type="ECO:0000313" key="4">
    <source>
        <dbReference type="Proteomes" id="UP000501690"/>
    </source>
</evidence>
<proteinExistence type="predicted"/>
<sequence length="289" mass="32241">MEDTKKKMKCSGNEDKIKKKGRRSMEDTKKKMKCSGNEDKSKKSSRQWRFLGKMKSKSGAMVWKVARGDEGEGGTWVECGLGSMGCMIHEDRTARPSTPRSSSPKKSRGTSSADSATDSLAALFDAQLKINQGIEVSLSSEEAEITSAIHPETVLYALNEFHARAMVMGRHLNIVLSQLPERSKLTVEIESLQRELAEANNRRQEVSLQLGNVKNERSQLLAERNLEGYVMSQHGEGFYKALRQASHYFNFDMGDERFDIDKDVYEGSVIAVEDIPVAGQQKPATSPED</sequence>